<dbReference type="RefSeq" id="WP_004128594.1">
    <property type="nucleotide sequence ID" value="NZ_ADES01000013.1"/>
</dbReference>
<feature type="region of interest" description="Disordered" evidence="1">
    <location>
        <begin position="1"/>
        <end position="115"/>
    </location>
</feature>
<feature type="compositionally biased region" description="Basic and acidic residues" evidence="1">
    <location>
        <begin position="85"/>
        <end position="96"/>
    </location>
</feature>
<feature type="domain" description="PucR C-terminal helix-turn-helix" evidence="2">
    <location>
        <begin position="361"/>
        <end position="417"/>
    </location>
</feature>
<proteinExistence type="predicted"/>
<name>I4M001_GARVA</name>
<evidence type="ECO:0000313" key="3">
    <source>
        <dbReference type="EMBL" id="EIK82541.1"/>
    </source>
</evidence>
<dbReference type="Gene3D" id="1.10.10.2840">
    <property type="entry name" value="PucR C-terminal helix-turn-helix domain"/>
    <property type="match status" value="1"/>
</dbReference>
<organism evidence="3 4">
    <name type="scientific">Gardnerella vaginalis 1500E</name>
    <dbReference type="NCBI Taxonomy" id="698957"/>
    <lineage>
        <taxon>Bacteria</taxon>
        <taxon>Bacillati</taxon>
        <taxon>Actinomycetota</taxon>
        <taxon>Actinomycetes</taxon>
        <taxon>Bifidobacteriales</taxon>
        <taxon>Bifidobacteriaceae</taxon>
        <taxon>Gardnerella</taxon>
    </lineage>
</organism>
<dbReference type="EMBL" id="ADES01000013">
    <property type="protein sequence ID" value="EIK82541.1"/>
    <property type="molecule type" value="Genomic_DNA"/>
</dbReference>
<sequence length="425" mass="46942">MEEKHTQQFAQNSSERASLVPSEDLDFLSLLASVQSYETNQPKTSQPETNNPETNQTENAIAETKSNEEKHRHHLWHRLSANQNKDNKSKDAKVKDTQSSANSAPHFTPLPSAPKSTDFGIFDTRDGQIFDSAMRLRLHTLIATCLMNGICDSRINAFMHLLQWPDSPKIVIIAGTFGKEITPDDGPNRKPAPVAPADNTDALRRNIWPQLGSCNAYDAIVERVQSSALQRISKAWQATKSFAKNINDSAAFATPSHIILLAVREEPSEQALEKICSVFVPSKKPICVSSLVEGVSEISSELTAILASIAVAPAIKHLPQVIHTDDVLPERALIGDSTAFNTLYNKVYQSLAPYSSDDPTLETIDMFLRFGGALDQTAHELNVHPNTVRYRLRKVAQTTGWDATDPRAAYVLQTAITIGRIRDSH</sequence>
<feature type="compositionally biased region" description="Polar residues" evidence="1">
    <location>
        <begin position="32"/>
        <end position="45"/>
    </location>
</feature>
<dbReference type="PANTHER" id="PTHR33744">
    <property type="entry name" value="CARBOHYDRATE DIACID REGULATOR"/>
    <property type="match status" value="1"/>
</dbReference>
<accession>I4M001</accession>
<dbReference type="Pfam" id="PF13556">
    <property type="entry name" value="HTH_30"/>
    <property type="match status" value="1"/>
</dbReference>
<dbReference type="InterPro" id="IPR051448">
    <property type="entry name" value="CdaR-like_regulators"/>
</dbReference>
<evidence type="ECO:0000256" key="1">
    <source>
        <dbReference type="SAM" id="MobiDB-lite"/>
    </source>
</evidence>
<dbReference type="InterPro" id="IPR025736">
    <property type="entry name" value="PucR_C-HTH_dom"/>
</dbReference>
<evidence type="ECO:0000313" key="4">
    <source>
        <dbReference type="Proteomes" id="UP000032875"/>
    </source>
</evidence>
<dbReference type="InterPro" id="IPR042070">
    <property type="entry name" value="PucR_C-HTH_sf"/>
</dbReference>
<feature type="compositionally biased region" description="Low complexity" evidence="1">
    <location>
        <begin position="46"/>
        <end position="59"/>
    </location>
</feature>
<dbReference type="AlphaFoldDB" id="I4M001"/>
<evidence type="ECO:0000259" key="2">
    <source>
        <dbReference type="Pfam" id="PF13556"/>
    </source>
</evidence>
<protein>
    <recommendedName>
        <fullName evidence="2">PucR C-terminal helix-turn-helix domain-containing protein</fullName>
    </recommendedName>
</protein>
<feature type="compositionally biased region" description="Polar residues" evidence="1">
    <location>
        <begin position="7"/>
        <end position="16"/>
    </location>
</feature>
<reference evidence="3 4" key="1">
    <citation type="journal article" date="2012" name="J. Bacteriol.">
        <title>Comparative Genomic Analyses of 17 Clinical Isolates of Gardnerella vaginalis Provide Evidence of Multiple Genetically Isolated Clades Consistent with Subspeciation into Genovars.</title>
        <authorList>
            <person name="Ahmed A."/>
            <person name="Earl J."/>
            <person name="Retchless A."/>
            <person name="Hillier S."/>
            <person name="Rabe L."/>
            <person name="Cherpes T."/>
            <person name="Powell E."/>
            <person name="Janto B."/>
            <person name="Eutsey R."/>
            <person name="Hiller N.L."/>
            <person name="Boissy R."/>
            <person name="Dahlgreen M."/>
            <person name="Hall B."/>
            <person name="Costerton J."/>
            <person name="Post J.C."/>
            <person name="Hu F."/>
            <person name="Ehrlich G."/>
        </authorList>
    </citation>
    <scope>NUCLEOTIDE SEQUENCE [LARGE SCALE GENOMIC DNA]</scope>
    <source>
        <strain evidence="3 4">1500E</strain>
    </source>
</reference>
<dbReference type="PATRIC" id="fig|698957.3.peg.731"/>
<gene>
    <name evidence="3" type="ORF">CGSMWGv1500E_03824</name>
</gene>
<dbReference type="PANTHER" id="PTHR33744:SF7">
    <property type="entry name" value="PUCR FAMILY TRANSCRIPTIONAL REGULATOR"/>
    <property type="match status" value="1"/>
</dbReference>
<dbReference type="Proteomes" id="UP000032875">
    <property type="component" value="Unassembled WGS sequence"/>
</dbReference>
<comment type="caution">
    <text evidence="3">The sequence shown here is derived from an EMBL/GenBank/DDBJ whole genome shotgun (WGS) entry which is preliminary data.</text>
</comment>